<gene>
    <name evidence="4" type="ORF">DdX_21468</name>
</gene>
<feature type="compositionally biased region" description="Basic and acidic residues" evidence="1">
    <location>
        <begin position="167"/>
        <end position="182"/>
    </location>
</feature>
<evidence type="ECO:0000259" key="3">
    <source>
        <dbReference type="Pfam" id="PF00501"/>
    </source>
</evidence>
<keyword evidence="2" id="KW-1133">Transmembrane helix</keyword>
<dbReference type="InterPro" id="IPR000873">
    <property type="entry name" value="AMP-dep_synth/lig_dom"/>
</dbReference>
<feature type="compositionally biased region" description="Basic residues" evidence="1">
    <location>
        <begin position="79"/>
        <end position="91"/>
    </location>
</feature>
<evidence type="ECO:0000313" key="5">
    <source>
        <dbReference type="Proteomes" id="UP001201812"/>
    </source>
</evidence>
<dbReference type="Gene3D" id="3.40.50.980">
    <property type="match status" value="1"/>
</dbReference>
<proteinExistence type="predicted"/>
<evidence type="ECO:0000256" key="2">
    <source>
        <dbReference type="SAM" id="Phobius"/>
    </source>
</evidence>
<reference evidence="4" key="1">
    <citation type="submission" date="2022-01" db="EMBL/GenBank/DDBJ databases">
        <title>Genome Sequence Resource for Two Populations of Ditylenchus destructor, the Migratory Endoparasitic Phytonematode.</title>
        <authorList>
            <person name="Zhang H."/>
            <person name="Lin R."/>
            <person name="Xie B."/>
        </authorList>
    </citation>
    <scope>NUCLEOTIDE SEQUENCE</scope>
    <source>
        <strain evidence="4">BazhouSP</strain>
    </source>
</reference>
<evidence type="ECO:0000256" key="1">
    <source>
        <dbReference type="SAM" id="MobiDB-lite"/>
    </source>
</evidence>
<feature type="transmembrane region" description="Helical" evidence="2">
    <location>
        <begin position="20"/>
        <end position="40"/>
    </location>
</feature>
<evidence type="ECO:0000313" key="4">
    <source>
        <dbReference type="EMBL" id="KAI1692028.1"/>
    </source>
</evidence>
<keyword evidence="5" id="KW-1185">Reference proteome</keyword>
<feature type="region of interest" description="Disordered" evidence="1">
    <location>
        <begin position="74"/>
        <end position="185"/>
    </location>
</feature>
<keyword evidence="2" id="KW-0812">Transmembrane</keyword>
<dbReference type="EMBL" id="JAKKPZ010000833">
    <property type="protein sequence ID" value="KAI1692028.1"/>
    <property type="molecule type" value="Genomic_DNA"/>
</dbReference>
<dbReference type="SUPFAM" id="SSF56801">
    <property type="entry name" value="Acetyl-CoA synthetase-like"/>
    <property type="match status" value="1"/>
</dbReference>
<feature type="compositionally biased region" description="Low complexity" evidence="1">
    <location>
        <begin position="92"/>
        <end position="133"/>
    </location>
</feature>
<sequence>MGVGKGDRVALAMRNLPEWPVVFFAAVSIGGFLVPLNAWWTSGELDYGLRGTRAAWCCSPMASATNRLADALTGAARPQAHRRQPRARSAGRGRAAAGGPDRQARRLGGTARRAAPPAKAPLGPTTMRRSSTPAAPPATPRARSARTATHHQYPVERLLRRASLSAPRRDATRSDAARRPHGDPAVLVTACSAA</sequence>
<organism evidence="4 5">
    <name type="scientific">Ditylenchus destructor</name>
    <dbReference type="NCBI Taxonomy" id="166010"/>
    <lineage>
        <taxon>Eukaryota</taxon>
        <taxon>Metazoa</taxon>
        <taxon>Ecdysozoa</taxon>
        <taxon>Nematoda</taxon>
        <taxon>Chromadorea</taxon>
        <taxon>Rhabditida</taxon>
        <taxon>Tylenchina</taxon>
        <taxon>Tylenchomorpha</taxon>
        <taxon>Sphaerularioidea</taxon>
        <taxon>Anguinidae</taxon>
        <taxon>Anguininae</taxon>
        <taxon>Ditylenchus</taxon>
    </lineage>
</organism>
<dbReference type="Proteomes" id="UP001201812">
    <property type="component" value="Unassembled WGS sequence"/>
</dbReference>
<dbReference type="Pfam" id="PF00501">
    <property type="entry name" value="AMP-binding"/>
    <property type="match status" value="1"/>
</dbReference>
<accession>A0AAD4MFH0</accession>
<feature type="domain" description="AMP-dependent synthetase/ligase" evidence="3">
    <location>
        <begin position="2"/>
        <end position="59"/>
    </location>
</feature>
<protein>
    <submittedName>
        <fullName evidence="4">AMP-binding enzyme domain-containing protein</fullName>
    </submittedName>
</protein>
<name>A0AAD4MFH0_9BILA</name>
<keyword evidence="2" id="KW-0472">Membrane</keyword>
<comment type="caution">
    <text evidence="4">The sequence shown here is derived from an EMBL/GenBank/DDBJ whole genome shotgun (WGS) entry which is preliminary data.</text>
</comment>
<dbReference type="AlphaFoldDB" id="A0AAD4MFH0"/>